<gene>
    <name evidence="4" type="ORF">FHR36_001308</name>
</gene>
<dbReference type="InterPro" id="IPR025554">
    <property type="entry name" value="DUF4140"/>
</dbReference>
<dbReference type="Proteomes" id="UP001206483">
    <property type="component" value="Unassembled WGS sequence"/>
</dbReference>
<feature type="compositionally biased region" description="Pro residues" evidence="1">
    <location>
        <begin position="329"/>
        <end position="344"/>
    </location>
</feature>
<feature type="domain" description="DUF4140" evidence="3">
    <location>
        <begin position="25"/>
        <end position="119"/>
    </location>
</feature>
<evidence type="ECO:0000256" key="1">
    <source>
        <dbReference type="SAM" id="MobiDB-lite"/>
    </source>
</evidence>
<feature type="compositionally biased region" description="Low complexity" evidence="1">
    <location>
        <begin position="375"/>
        <end position="419"/>
    </location>
</feature>
<feature type="domain" description="DUF4139" evidence="2">
    <location>
        <begin position="218"/>
        <end position="713"/>
    </location>
</feature>
<dbReference type="EMBL" id="JAMZDX010000001">
    <property type="protein sequence ID" value="MCP2308216.1"/>
    <property type="molecule type" value="Genomic_DNA"/>
</dbReference>
<name>A0ABT1IUE9_9ACTN</name>
<dbReference type="PANTHER" id="PTHR31005">
    <property type="entry name" value="DUF4139 DOMAIN-CONTAINING PROTEIN"/>
    <property type="match status" value="1"/>
</dbReference>
<evidence type="ECO:0000259" key="2">
    <source>
        <dbReference type="Pfam" id="PF13598"/>
    </source>
</evidence>
<dbReference type="Pfam" id="PF13600">
    <property type="entry name" value="DUF4140"/>
    <property type="match status" value="1"/>
</dbReference>
<evidence type="ECO:0000259" key="3">
    <source>
        <dbReference type="Pfam" id="PF13600"/>
    </source>
</evidence>
<reference evidence="4 5" key="1">
    <citation type="submission" date="2022-06" db="EMBL/GenBank/DDBJ databases">
        <title>Sequencing the genomes of 1000 actinobacteria strains.</title>
        <authorList>
            <person name="Klenk H.-P."/>
        </authorList>
    </citation>
    <scope>NUCLEOTIDE SEQUENCE [LARGE SCALE GENOMIC DNA]</scope>
    <source>
        <strain evidence="4 5">DSM 41656</strain>
    </source>
</reference>
<protein>
    <recommendedName>
        <fullName evidence="6">DUF4139 domain-containing protein</fullName>
    </recommendedName>
</protein>
<feature type="compositionally biased region" description="Low complexity" evidence="1">
    <location>
        <begin position="428"/>
        <end position="438"/>
    </location>
</feature>
<dbReference type="InterPro" id="IPR037291">
    <property type="entry name" value="DUF4139"/>
</dbReference>
<feature type="compositionally biased region" description="Basic and acidic residues" evidence="1">
    <location>
        <begin position="659"/>
        <end position="670"/>
    </location>
</feature>
<feature type="region of interest" description="Disordered" evidence="1">
    <location>
        <begin position="659"/>
        <end position="694"/>
    </location>
</feature>
<sequence>MAAETTAATGADAGSAVWESRLDSVVVHAVGAVCRRRAAGTVADGGRVRVGGLPRALRPESLRARVVGGPGRVAEARLEAEVRTHRPADLPELRTRVERLAEERDAVFERRTRLHARIEEVAALQPLPPEPRRGEPHRRTPADAWLELADFVDGRLTVLHGRLAELDEELRLAEHVLDVARDELARSSTAAPSRPLETAAVAALTVVGAEAADSRVELEIEYVVPGAVWVPTYRLSHREGEAEGRLVLRASVAQLTGEDWSGVRLALSTADLARPTGLPRLRSVRIGRRQAAPAPSGWREQPPGLADLFDGYDTARHSGAERGAGAGRPPLPPPFVGGPPPAPQPFGGGGLLDEPDLPASSLDRAEAPRRRKAGPEAMGYGGAAPAMPAAPGAAPGPVGAPPAMAAPRPAAKPRAAVRGFAPPAAPMPQASLSQASLPLAPPPPTGPPQPDSGQLDYAALVLAGPQESAASRGRLLPGAPADPLGEQARRLAEGPLALPLPGHAVRPREAAGSFDYRYDAAAPADIPSDGTWHTVTVAELSVGLRTEYVCVPAVEEAVYATLVLANAGGHALLAGPVEVSVDGEFLLTAALPTLAPGASRRVGLGQAEGIRVARSTELRESTAGMLNNTTVLDHRVRVELVNRLPHPATVEVRERVPVTSDPDVRIEERPGWSPWSEPDHPAEDNPPSARVRRVELPAGGTAVLDGGYEIRIPAGKALVGGNRRS</sequence>
<comment type="caution">
    <text evidence="4">The sequence shown here is derived from an EMBL/GenBank/DDBJ whole genome shotgun (WGS) entry which is preliminary data.</text>
</comment>
<proteinExistence type="predicted"/>
<dbReference type="InterPro" id="IPR011935">
    <property type="entry name" value="CHP02231"/>
</dbReference>
<dbReference type="Pfam" id="PF13598">
    <property type="entry name" value="DUF4139"/>
    <property type="match status" value="1"/>
</dbReference>
<evidence type="ECO:0000313" key="5">
    <source>
        <dbReference type="Proteomes" id="UP001206483"/>
    </source>
</evidence>
<dbReference type="RefSeq" id="WP_407660788.1">
    <property type="nucleotide sequence ID" value="NZ_JAMZDX010000001.1"/>
</dbReference>
<evidence type="ECO:0008006" key="6">
    <source>
        <dbReference type="Google" id="ProtNLM"/>
    </source>
</evidence>
<feature type="region of interest" description="Disordered" evidence="1">
    <location>
        <begin position="285"/>
        <end position="454"/>
    </location>
</feature>
<evidence type="ECO:0000313" key="4">
    <source>
        <dbReference type="EMBL" id="MCP2308216.1"/>
    </source>
</evidence>
<dbReference type="PANTHER" id="PTHR31005:SF8">
    <property type="entry name" value="DUF4139 DOMAIN-CONTAINING PROTEIN"/>
    <property type="match status" value="1"/>
</dbReference>
<feature type="compositionally biased region" description="Pro residues" evidence="1">
    <location>
        <begin position="439"/>
        <end position="450"/>
    </location>
</feature>
<keyword evidence="5" id="KW-1185">Reference proteome</keyword>
<accession>A0ABT1IUE9</accession>
<organism evidence="4 5">
    <name type="scientific">Kitasatospora paracochleata</name>
    <dbReference type="NCBI Taxonomy" id="58354"/>
    <lineage>
        <taxon>Bacteria</taxon>
        <taxon>Bacillati</taxon>
        <taxon>Actinomycetota</taxon>
        <taxon>Actinomycetes</taxon>
        <taxon>Kitasatosporales</taxon>
        <taxon>Streptomycetaceae</taxon>
        <taxon>Kitasatospora</taxon>
    </lineage>
</organism>